<evidence type="ECO:0000313" key="2">
    <source>
        <dbReference type="EMBL" id="SMD27512.1"/>
    </source>
</evidence>
<proteinExistence type="predicted"/>
<dbReference type="OrthoDB" id="9873107at2"/>
<dbReference type="Proteomes" id="UP000192674">
    <property type="component" value="Unassembled WGS sequence"/>
</dbReference>
<evidence type="ECO:0000256" key="1">
    <source>
        <dbReference type="SAM" id="SignalP"/>
    </source>
</evidence>
<gene>
    <name evidence="2" type="ORF">SAMN05661093_11120</name>
</gene>
<organism evidence="2 3">
    <name type="scientific">Kibdelosporangium aridum</name>
    <dbReference type="NCBI Taxonomy" id="2030"/>
    <lineage>
        <taxon>Bacteria</taxon>
        <taxon>Bacillati</taxon>
        <taxon>Actinomycetota</taxon>
        <taxon>Actinomycetes</taxon>
        <taxon>Pseudonocardiales</taxon>
        <taxon>Pseudonocardiaceae</taxon>
        <taxon>Kibdelosporangium</taxon>
    </lineage>
</organism>
<dbReference type="RefSeq" id="WP_084435025.1">
    <property type="nucleotide sequence ID" value="NZ_FWXV01000026.1"/>
</dbReference>
<accession>A0A1W2G0J2</accession>
<evidence type="ECO:0000313" key="3">
    <source>
        <dbReference type="Proteomes" id="UP000192674"/>
    </source>
</evidence>
<feature type="signal peptide" evidence="1">
    <location>
        <begin position="1"/>
        <end position="32"/>
    </location>
</feature>
<dbReference type="EMBL" id="FWXV01000026">
    <property type="protein sequence ID" value="SMD27512.1"/>
    <property type="molecule type" value="Genomic_DNA"/>
</dbReference>
<name>A0A1W2G0J2_KIBAR</name>
<keyword evidence="1" id="KW-0732">Signal</keyword>
<keyword evidence="3" id="KW-1185">Reference proteome</keyword>
<protein>
    <submittedName>
        <fullName evidence="2">Uncharacterized protein</fullName>
    </submittedName>
</protein>
<feature type="chain" id="PRO_5012438896" evidence="1">
    <location>
        <begin position="33"/>
        <end position="144"/>
    </location>
</feature>
<sequence length="144" mass="16146">MRKKWRDLGRPAIVLAACVTLLLGVSAVSAQAADVDAKDFGNIKVCKKVNGWSDEDQKFRFIIREQRSGKIAEFMLRGDDCRGENRLDVGTYRVRESGIPENCKIADIKVNGPYERINLVNAVAVVKVEKNKTTTVTFVDRCKK</sequence>
<reference evidence="2 3" key="1">
    <citation type="submission" date="2017-04" db="EMBL/GenBank/DDBJ databases">
        <authorList>
            <person name="Afonso C.L."/>
            <person name="Miller P.J."/>
            <person name="Scott M.A."/>
            <person name="Spackman E."/>
            <person name="Goraichik I."/>
            <person name="Dimitrov K.M."/>
            <person name="Suarez D.L."/>
            <person name="Swayne D.E."/>
        </authorList>
    </citation>
    <scope>NUCLEOTIDE SEQUENCE [LARGE SCALE GENOMIC DNA]</scope>
    <source>
        <strain evidence="2 3">DSM 43828</strain>
    </source>
</reference>
<dbReference type="AlphaFoldDB" id="A0A1W2G0J2"/>